<dbReference type="PANTHER" id="PTHR32063:SF19">
    <property type="entry name" value="CATION EFFLUX SYSTEM PROTEIN CUSA"/>
    <property type="match status" value="1"/>
</dbReference>
<keyword evidence="4" id="KW-1003">Cell membrane</keyword>
<dbReference type="Gene3D" id="3.30.70.1320">
    <property type="entry name" value="Multidrug efflux transporter AcrB pore domain like"/>
    <property type="match status" value="1"/>
</dbReference>
<dbReference type="InterPro" id="IPR027463">
    <property type="entry name" value="AcrB_DN_DC_subdom"/>
</dbReference>
<feature type="transmembrane region" description="Helical" evidence="8">
    <location>
        <begin position="892"/>
        <end position="912"/>
    </location>
</feature>
<dbReference type="SUPFAM" id="SSF82866">
    <property type="entry name" value="Multidrug efflux transporter AcrB transmembrane domain"/>
    <property type="match status" value="2"/>
</dbReference>
<dbReference type="PRINTS" id="PR00702">
    <property type="entry name" value="ACRIFLAVINRP"/>
</dbReference>
<evidence type="ECO:0000256" key="2">
    <source>
        <dbReference type="ARBA" id="ARBA00010942"/>
    </source>
</evidence>
<accession>A0ABT3A3X7</accession>
<dbReference type="EMBL" id="JAOWKX010000001">
    <property type="protein sequence ID" value="MCV2883392.1"/>
    <property type="molecule type" value="Genomic_DNA"/>
</dbReference>
<reference evidence="9 10" key="1">
    <citation type="submission" date="2022-10" db="EMBL/GenBank/DDBJ databases">
        <title>Aestuariibacter sp. AA17 isolated from Montipora capitata coral fragment.</title>
        <authorList>
            <person name="Emsley S.A."/>
            <person name="Pfannmuller K.M."/>
            <person name="Loughran R.M."/>
            <person name="Shlafstein M."/>
            <person name="Papke E."/>
            <person name="Saw J.H."/>
            <person name="Ushijima B."/>
            <person name="Videau P."/>
        </authorList>
    </citation>
    <scope>NUCLEOTIDE SEQUENCE [LARGE SCALE GENOMIC DNA]</scope>
    <source>
        <strain evidence="9 10">AA17</strain>
    </source>
</reference>
<comment type="similarity">
    <text evidence="2">Belongs to the resistance-nodulation-cell division (RND) (TC 2.A.6) family.</text>
</comment>
<gene>
    <name evidence="9" type="ORF">OE749_01605</name>
</gene>
<feature type="transmembrane region" description="Helical" evidence="8">
    <location>
        <begin position="478"/>
        <end position="499"/>
    </location>
</feature>
<feature type="transmembrane region" description="Helical" evidence="8">
    <location>
        <begin position="338"/>
        <end position="357"/>
    </location>
</feature>
<evidence type="ECO:0000256" key="3">
    <source>
        <dbReference type="ARBA" id="ARBA00022448"/>
    </source>
</evidence>
<dbReference type="Gene3D" id="3.30.2090.10">
    <property type="entry name" value="Multidrug efflux transporter AcrB TolC docking domain, DN and DC subdomains"/>
    <property type="match status" value="2"/>
</dbReference>
<name>A0ABT3A3X7_9ALTE</name>
<evidence type="ECO:0000256" key="5">
    <source>
        <dbReference type="ARBA" id="ARBA00022692"/>
    </source>
</evidence>
<proteinExistence type="inferred from homology"/>
<dbReference type="Pfam" id="PF00873">
    <property type="entry name" value="ACR_tran"/>
    <property type="match status" value="1"/>
</dbReference>
<feature type="transmembrane region" description="Helical" evidence="8">
    <location>
        <begin position="364"/>
        <end position="384"/>
    </location>
</feature>
<dbReference type="Gene3D" id="1.20.1640.10">
    <property type="entry name" value="Multidrug efflux transporter AcrB transmembrane domain"/>
    <property type="match status" value="2"/>
</dbReference>
<dbReference type="InterPro" id="IPR004763">
    <property type="entry name" value="CusA-like"/>
</dbReference>
<protein>
    <submittedName>
        <fullName evidence="9">CusA/CzcA family heavy metal efflux RND transporter</fullName>
    </submittedName>
</protein>
<sequence>MITKVIYWSIYNRGLVLILALLLAVSGVFAIKNTPVDAIPDLSDVQVIVKATYPGQSPTVVQEQVTYPLTTAMLSVPGAKDVRAFSYLGDAFIYVIFDEDTDLYWARSRVQEYLTQASSSLPASVKFSLGPDASGVGWVYQYALVDRTQSHDLSELRSLQDWFLKLELQTVPGVSEVATVGGMVKQYQIHVDPFKLRAFGIPIENIQQALQQGNQESSASVIEMAEAEYMVTVNGYIQNIEDIKRTAIGTNANGIPLFIEDVADVNLGPEMRRGVAELNGEGEVVGGIVVMRYGENASAVIEAVKQKLALLSSSLPDGVEVVTVYDRSKVIQGAVNHLWQKLGEELLLVALVCLLFLFHLRSSIVAVVALPMGILVSFIVMYWQGINANIMSLGGIAIAIGAMTDGAIVMIENLHKHLANKQDDDQTPRWEVVAQAAAEVGPALFFSLLIITVSFLPVFILEAQEGRLFAPLAYTKTYAMAAAAGLSITLVPVLMGYLIKGHIPKESDNIFNRGLVALYRPLLRSALAYPKLTLLMAALVLVGSMYPLTKLGSEFMPELDEGDLLYMPTTYPSVSIGTARQLLQQTDRLIATLPEVDTVFGKVGRAETATDPAPLTMIETIIQLKPKSEWREGVTLASLKQELEQLVSFPGLSNAWVMPIKTRIDMLATGMKTPVGLKIAGDNLTVIEDIGRRIEDLLKPLDGTASVYSERVVGGRYIKIDINRAQAARYGLTIQDIHQVIGSAVGGKQASLTTEGQARYPINIRYPQSFRDSPEALHALPIVTSSNMQLTLGDIAHVYVESGPGVIKSENARLNGWVYIDIADIDVGSYVAQANALIQSELKLPPGYSLRWAGQYEYAERAKAKLMYVVPATLLIILFLLYLNFRRITDVAIILGTLPFAAIGAFWILYALDFHLSIAVGVGIIALLGVAVEIGVLMIVYLHQSVSRYLASSAQHVVSENGYKQALLHGATQRVRPVVMTVATIVIGLLPVVFGTGTGSEVMSRIAAPMVGGMLSALVLGLIVIPAVYLLLYPEEKLLRSE</sequence>
<dbReference type="SUPFAM" id="SSF82714">
    <property type="entry name" value="Multidrug efflux transporter AcrB TolC docking domain, DN and DC subdomains"/>
    <property type="match status" value="2"/>
</dbReference>
<evidence type="ECO:0000256" key="8">
    <source>
        <dbReference type="SAM" id="Phobius"/>
    </source>
</evidence>
<evidence type="ECO:0000256" key="1">
    <source>
        <dbReference type="ARBA" id="ARBA00004651"/>
    </source>
</evidence>
<dbReference type="NCBIfam" id="TIGR00914">
    <property type="entry name" value="2A0601"/>
    <property type="match status" value="1"/>
</dbReference>
<evidence type="ECO:0000256" key="6">
    <source>
        <dbReference type="ARBA" id="ARBA00022989"/>
    </source>
</evidence>
<dbReference type="PANTHER" id="PTHR32063">
    <property type="match status" value="1"/>
</dbReference>
<feature type="transmembrane region" description="Helical" evidence="8">
    <location>
        <begin position="390"/>
        <end position="411"/>
    </location>
</feature>
<feature type="transmembrane region" description="Helical" evidence="8">
    <location>
        <begin position="432"/>
        <end position="458"/>
    </location>
</feature>
<feature type="transmembrane region" description="Helical" evidence="8">
    <location>
        <begin position="975"/>
        <end position="994"/>
    </location>
</feature>
<keyword evidence="10" id="KW-1185">Reference proteome</keyword>
<keyword evidence="5 8" id="KW-0812">Transmembrane</keyword>
<dbReference type="InterPro" id="IPR001036">
    <property type="entry name" value="Acrflvin-R"/>
</dbReference>
<dbReference type="Gene3D" id="3.30.70.1430">
    <property type="entry name" value="Multidrug efflux transporter AcrB pore domain"/>
    <property type="match status" value="2"/>
</dbReference>
<evidence type="ECO:0000313" key="9">
    <source>
        <dbReference type="EMBL" id="MCV2883392.1"/>
    </source>
</evidence>
<feature type="transmembrane region" description="Helical" evidence="8">
    <location>
        <begin position="528"/>
        <end position="548"/>
    </location>
</feature>
<dbReference type="RefSeq" id="WP_263710592.1">
    <property type="nucleotide sequence ID" value="NZ_JAOWKX010000001.1"/>
</dbReference>
<comment type="caution">
    <text evidence="9">The sequence shown here is derived from an EMBL/GenBank/DDBJ whole genome shotgun (WGS) entry which is preliminary data.</text>
</comment>
<feature type="transmembrane region" description="Helical" evidence="8">
    <location>
        <begin position="918"/>
        <end position="942"/>
    </location>
</feature>
<keyword evidence="6 8" id="KW-1133">Transmembrane helix</keyword>
<comment type="subcellular location">
    <subcellularLocation>
        <location evidence="1">Cell membrane</location>
        <topology evidence="1">Multi-pass membrane protein</topology>
    </subcellularLocation>
</comment>
<evidence type="ECO:0000256" key="4">
    <source>
        <dbReference type="ARBA" id="ARBA00022475"/>
    </source>
</evidence>
<feature type="transmembrane region" description="Helical" evidence="8">
    <location>
        <begin position="1006"/>
        <end position="1032"/>
    </location>
</feature>
<dbReference type="SUPFAM" id="SSF82693">
    <property type="entry name" value="Multidrug efflux transporter AcrB pore domain, PN1, PN2, PC1 and PC2 subdomains"/>
    <property type="match status" value="2"/>
</dbReference>
<keyword evidence="7 8" id="KW-0472">Membrane</keyword>
<dbReference type="Gene3D" id="3.30.70.1440">
    <property type="entry name" value="Multidrug efflux transporter AcrB pore domain"/>
    <property type="match status" value="1"/>
</dbReference>
<evidence type="ECO:0000313" key="10">
    <source>
        <dbReference type="Proteomes" id="UP001652504"/>
    </source>
</evidence>
<dbReference type="Proteomes" id="UP001652504">
    <property type="component" value="Unassembled WGS sequence"/>
</dbReference>
<evidence type="ECO:0000256" key="7">
    <source>
        <dbReference type="ARBA" id="ARBA00023136"/>
    </source>
</evidence>
<feature type="transmembrane region" description="Helical" evidence="8">
    <location>
        <begin position="866"/>
        <end position="885"/>
    </location>
</feature>
<keyword evidence="3" id="KW-0813">Transport</keyword>
<organism evidence="9 10">
    <name type="scientific">Fluctibacter corallii</name>
    <dbReference type="NCBI Taxonomy" id="2984329"/>
    <lineage>
        <taxon>Bacteria</taxon>
        <taxon>Pseudomonadati</taxon>
        <taxon>Pseudomonadota</taxon>
        <taxon>Gammaproteobacteria</taxon>
        <taxon>Alteromonadales</taxon>
        <taxon>Alteromonadaceae</taxon>
        <taxon>Fluctibacter</taxon>
    </lineage>
</organism>